<dbReference type="eggNOG" id="COG0807">
    <property type="taxonomic scope" value="Bacteria"/>
</dbReference>
<dbReference type="OrthoDB" id="9793111at2"/>
<dbReference type="InterPro" id="IPR036144">
    <property type="entry name" value="RibA-like_sf"/>
</dbReference>
<proteinExistence type="predicted"/>
<dbReference type="AlphaFoldDB" id="D9STW3"/>
<dbReference type="HOGENOM" id="CLU_020273_2_1_9"/>
<dbReference type="KEGG" id="ccb:Clocel_1040"/>
<gene>
    <name evidence="5" type="ordered locus">Clocel_1040</name>
</gene>
<keyword evidence="3" id="KW-0479">Metal-binding</keyword>
<protein>
    <submittedName>
        <fullName evidence="5">GTP cyclohydrolase II</fullName>
        <ecNumber evidence="5">3.5.4.25</ecNumber>
    </submittedName>
</protein>
<dbReference type="EC" id="3.5.4.25" evidence="5"/>
<evidence type="ECO:0000256" key="3">
    <source>
        <dbReference type="ARBA" id="ARBA00022723"/>
    </source>
</evidence>
<accession>D9STW3</accession>
<dbReference type="SUPFAM" id="SSF142695">
    <property type="entry name" value="RibA-like"/>
    <property type="match status" value="1"/>
</dbReference>
<evidence type="ECO:0000313" key="6">
    <source>
        <dbReference type="Proteomes" id="UP000002730"/>
    </source>
</evidence>
<dbReference type="PANTHER" id="PTHR21327:SF18">
    <property type="entry name" value="3,4-DIHYDROXY-2-BUTANONE 4-PHOSPHATE SYNTHASE"/>
    <property type="match status" value="1"/>
</dbReference>
<dbReference type="Proteomes" id="UP000002730">
    <property type="component" value="Chromosome"/>
</dbReference>
<dbReference type="STRING" id="573061.Clocel_1040"/>
<dbReference type="GO" id="GO:0003935">
    <property type="term" value="F:GTP cyclohydrolase II activity"/>
    <property type="evidence" value="ECO:0007669"/>
    <property type="project" value="UniProtKB-EC"/>
</dbReference>
<dbReference type="Gene3D" id="3.40.50.10990">
    <property type="entry name" value="GTP cyclohydrolase II"/>
    <property type="match status" value="1"/>
</dbReference>
<evidence type="ECO:0000256" key="1">
    <source>
        <dbReference type="ARBA" id="ARBA00005104"/>
    </source>
</evidence>
<keyword evidence="5" id="KW-0378">Hydrolase</keyword>
<feature type="domain" description="GTP cyclohydrolase II" evidence="4">
    <location>
        <begin position="12"/>
        <end position="171"/>
    </location>
</feature>
<dbReference type="InterPro" id="IPR032677">
    <property type="entry name" value="GTP_cyclohydro_II"/>
</dbReference>
<keyword evidence="6" id="KW-1185">Reference proteome</keyword>
<keyword evidence="2" id="KW-0686">Riboflavin biosynthesis</keyword>
<dbReference type="EMBL" id="CP002160">
    <property type="protein sequence ID" value="ADL50801.1"/>
    <property type="molecule type" value="Genomic_DNA"/>
</dbReference>
<organism evidence="5 6">
    <name type="scientific">Clostridium cellulovorans (strain ATCC 35296 / DSM 3052 / OCM 3 / 743B)</name>
    <dbReference type="NCBI Taxonomy" id="573061"/>
    <lineage>
        <taxon>Bacteria</taxon>
        <taxon>Bacillati</taxon>
        <taxon>Bacillota</taxon>
        <taxon>Clostridia</taxon>
        <taxon>Eubacteriales</taxon>
        <taxon>Clostridiaceae</taxon>
        <taxon>Clostridium</taxon>
    </lineage>
</organism>
<dbReference type="NCBIfam" id="NF001591">
    <property type="entry name" value="PRK00393.1"/>
    <property type="match status" value="1"/>
</dbReference>
<name>D9STW3_CLOC7</name>
<dbReference type="GO" id="GO:0008686">
    <property type="term" value="F:3,4-dihydroxy-2-butanone-4-phosphate synthase activity"/>
    <property type="evidence" value="ECO:0007669"/>
    <property type="project" value="TreeGrafter"/>
</dbReference>
<evidence type="ECO:0000259" key="4">
    <source>
        <dbReference type="Pfam" id="PF00925"/>
    </source>
</evidence>
<dbReference type="GO" id="GO:0046872">
    <property type="term" value="F:metal ion binding"/>
    <property type="evidence" value="ECO:0007669"/>
    <property type="project" value="UniProtKB-KW"/>
</dbReference>
<dbReference type="UniPathway" id="UPA00275"/>
<evidence type="ECO:0000313" key="5">
    <source>
        <dbReference type="EMBL" id="ADL50801.1"/>
    </source>
</evidence>
<evidence type="ECO:0000256" key="2">
    <source>
        <dbReference type="ARBA" id="ARBA00022619"/>
    </source>
</evidence>
<dbReference type="GO" id="GO:0009231">
    <property type="term" value="P:riboflavin biosynthetic process"/>
    <property type="evidence" value="ECO:0007669"/>
    <property type="project" value="UniProtKB-UniPathway"/>
</dbReference>
<dbReference type="RefSeq" id="WP_010076348.1">
    <property type="nucleotide sequence ID" value="NC_014393.1"/>
</dbReference>
<dbReference type="Pfam" id="PF00925">
    <property type="entry name" value="GTP_cyclohydro2"/>
    <property type="match status" value="1"/>
</dbReference>
<dbReference type="GO" id="GO:0005829">
    <property type="term" value="C:cytosol"/>
    <property type="evidence" value="ECO:0007669"/>
    <property type="project" value="TreeGrafter"/>
</dbReference>
<dbReference type="PANTHER" id="PTHR21327">
    <property type="entry name" value="GTP CYCLOHYDROLASE II-RELATED"/>
    <property type="match status" value="1"/>
</dbReference>
<comment type="pathway">
    <text evidence="1">Cofactor biosynthesis; riboflavin biosynthesis.</text>
</comment>
<reference evidence="5 6" key="1">
    <citation type="submission" date="2010-08" db="EMBL/GenBank/DDBJ databases">
        <title>Complete sequence of Clostridium cellulovorans 743B.</title>
        <authorList>
            <consortium name="US DOE Joint Genome Institute"/>
            <person name="Lucas S."/>
            <person name="Copeland A."/>
            <person name="Lapidus A."/>
            <person name="Cheng J.-F."/>
            <person name="Bruce D."/>
            <person name="Goodwin L."/>
            <person name="Pitluck S."/>
            <person name="Chertkov O."/>
            <person name="Detter J.C."/>
            <person name="Han C."/>
            <person name="Tapia R."/>
            <person name="Land M."/>
            <person name="Hauser L."/>
            <person name="Chang Y.-J."/>
            <person name="Jeffries C."/>
            <person name="Kyrpides N."/>
            <person name="Ivanova N."/>
            <person name="Mikhailova N."/>
            <person name="Hemme C.L."/>
            <person name="Woyke T."/>
        </authorList>
    </citation>
    <scope>NUCLEOTIDE SEQUENCE [LARGE SCALE GENOMIC DNA]</scope>
    <source>
        <strain evidence="6">ATCC 35296 / DSM 3052 / OCM 3 / 743B</strain>
    </source>
</reference>
<sequence length="175" mass="20109">MPNNYLKKSEIFTFPTEYALFKAQVFILKDGTMPVVVSLNQDHLSLNDILVRIHSECFMSEVLSSIRCDCASQLKESLKRIASEGQGVLFYLRQEGKGMGLFNKAKAYYLQEKYQLSNYEADKMAGFPEDTRDYAFVVEVLNEMNIHSIRLLTNNDEKIRYLKENGINVQKTSLA</sequence>